<gene>
    <name evidence="2" type="ORF">AArcSt11_13550</name>
</gene>
<dbReference type="EMBL" id="JAKRVY010000008">
    <property type="protein sequence ID" value="MCL9814678.1"/>
    <property type="molecule type" value="Genomic_DNA"/>
</dbReference>
<accession>A0AAE3K664</accession>
<dbReference type="InterPro" id="IPR036010">
    <property type="entry name" value="2Fe-2S_ferredoxin-like_sf"/>
</dbReference>
<comment type="caution">
    <text evidence="2">The sequence shown here is derived from an EMBL/GenBank/DDBJ whole genome shotgun (WGS) entry which is preliminary data.</text>
</comment>
<reference evidence="2 3" key="1">
    <citation type="journal article" date="2022" name="Syst. Appl. Microbiol.">
        <title>Natronocalculus amylovorans gen. nov., sp. nov., and Natranaeroarchaeum aerophilus sp. nov., dominant culturable amylolytic natronoarchaea from hypersaline soda lakes in southwestern Siberia.</title>
        <authorList>
            <person name="Sorokin D.Y."/>
            <person name="Elcheninov A.G."/>
            <person name="Khizhniak T.V."/>
            <person name="Koenen M."/>
            <person name="Bale N.J."/>
            <person name="Damste J.S.S."/>
            <person name="Kublanov I.V."/>
        </authorList>
    </citation>
    <scope>NUCLEOTIDE SEQUENCE [LARGE SCALE GENOMIC DNA]</scope>
    <source>
        <strain evidence="2 3">AArc-St1-1</strain>
    </source>
</reference>
<feature type="domain" description="2Fe-2S ferredoxin-type" evidence="1">
    <location>
        <begin position="11"/>
        <end position="107"/>
    </location>
</feature>
<dbReference type="SUPFAM" id="SSF54292">
    <property type="entry name" value="2Fe-2S ferredoxin-like"/>
    <property type="match status" value="1"/>
</dbReference>
<protein>
    <submittedName>
        <fullName evidence="2">2Fe-2S iron-sulfur cluster binding domain-containing protein</fullName>
    </submittedName>
</protein>
<dbReference type="AlphaFoldDB" id="A0AAE3K664"/>
<dbReference type="PROSITE" id="PS51085">
    <property type="entry name" value="2FE2S_FER_2"/>
    <property type="match status" value="1"/>
</dbReference>
<dbReference type="GO" id="GO:0051536">
    <property type="term" value="F:iron-sulfur cluster binding"/>
    <property type="evidence" value="ECO:0007669"/>
    <property type="project" value="InterPro"/>
</dbReference>
<dbReference type="Pfam" id="PF00111">
    <property type="entry name" value="Fer2"/>
    <property type="match status" value="1"/>
</dbReference>
<dbReference type="InterPro" id="IPR012675">
    <property type="entry name" value="Beta-grasp_dom_sf"/>
</dbReference>
<sequence length="118" mass="12963">MGRDADGSETVQLTVHTEGEVHEFEVRRGRNLRNALLDRGHSPYTDLTSSLNCGGRGICATCGVRIADGEPSPEHWHDRAADRFGYPRLSCQITVEEPMTVALVDDKRVWGGRAADGE</sequence>
<proteinExistence type="predicted"/>
<dbReference type="RefSeq" id="WP_250597841.1">
    <property type="nucleotide sequence ID" value="NZ_JAKRVY010000008.1"/>
</dbReference>
<evidence type="ECO:0000313" key="3">
    <source>
        <dbReference type="Proteomes" id="UP001202674"/>
    </source>
</evidence>
<dbReference type="Proteomes" id="UP001202674">
    <property type="component" value="Unassembled WGS sequence"/>
</dbReference>
<organism evidence="2 3">
    <name type="scientific">Natranaeroarchaeum aerophilus</name>
    <dbReference type="NCBI Taxonomy" id="2917711"/>
    <lineage>
        <taxon>Archaea</taxon>
        <taxon>Methanobacteriati</taxon>
        <taxon>Methanobacteriota</taxon>
        <taxon>Stenosarchaea group</taxon>
        <taxon>Halobacteria</taxon>
        <taxon>Halobacteriales</taxon>
        <taxon>Natronoarchaeaceae</taxon>
        <taxon>Natranaeroarchaeum</taxon>
    </lineage>
</organism>
<dbReference type="CDD" id="cd00207">
    <property type="entry name" value="fer2"/>
    <property type="match status" value="1"/>
</dbReference>
<evidence type="ECO:0000313" key="2">
    <source>
        <dbReference type="EMBL" id="MCL9814678.1"/>
    </source>
</evidence>
<keyword evidence="3" id="KW-1185">Reference proteome</keyword>
<dbReference type="Gene3D" id="3.10.20.30">
    <property type="match status" value="1"/>
</dbReference>
<name>A0AAE3K664_9EURY</name>
<evidence type="ECO:0000259" key="1">
    <source>
        <dbReference type="PROSITE" id="PS51085"/>
    </source>
</evidence>
<dbReference type="InterPro" id="IPR001041">
    <property type="entry name" value="2Fe-2S_ferredoxin-type"/>
</dbReference>